<evidence type="ECO:0000256" key="1">
    <source>
        <dbReference type="SAM" id="Phobius"/>
    </source>
</evidence>
<keyword evidence="3" id="KW-1185">Reference proteome</keyword>
<evidence type="ECO:0000313" key="2">
    <source>
        <dbReference type="EMBL" id="ACZ09188.1"/>
    </source>
</evidence>
<reference evidence="3" key="1">
    <citation type="submission" date="2009-09" db="EMBL/GenBank/DDBJ databases">
        <title>The complete chromosome of Sebaldella termitidis ATCC 33386.</title>
        <authorList>
            <consortium name="US DOE Joint Genome Institute (JGI-PGF)"/>
            <person name="Lucas S."/>
            <person name="Copeland A."/>
            <person name="Lapidus A."/>
            <person name="Glavina del Rio T."/>
            <person name="Dalin E."/>
            <person name="Tice H."/>
            <person name="Bruce D."/>
            <person name="Goodwin L."/>
            <person name="Pitluck S."/>
            <person name="Kyrpides N."/>
            <person name="Mavromatis K."/>
            <person name="Ivanova N."/>
            <person name="Mikhailova N."/>
            <person name="Sims D."/>
            <person name="Meincke L."/>
            <person name="Brettin T."/>
            <person name="Detter J.C."/>
            <person name="Han C."/>
            <person name="Larimer F."/>
            <person name="Land M."/>
            <person name="Hauser L."/>
            <person name="Markowitz V."/>
            <person name="Cheng J.F."/>
            <person name="Hugenholtz P."/>
            <person name="Woyke T."/>
            <person name="Wu D."/>
            <person name="Eisen J.A."/>
        </authorList>
    </citation>
    <scope>NUCLEOTIDE SEQUENCE [LARGE SCALE GENOMIC DNA]</scope>
    <source>
        <strain evidence="3">ATCC 33386 / NCTC 11300</strain>
    </source>
</reference>
<keyword evidence="1" id="KW-0812">Transmembrane</keyword>
<dbReference type="Pfam" id="PF21900">
    <property type="entry name" value="DUF6920"/>
    <property type="match status" value="1"/>
</dbReference>
<proteinExistence type="predicted"/>
<keyword evidence="1" id="KW-0472">Membrane</keyword>
<dbReference type="RefSeq" id="WP_012861782.1">
    <property type="nucleotide sequence ID" value="NC_013517.1"/>
</dbReference>
<dbReference type="InterPro" id="IPR054213">
    <property type="entry name" value="DUF6920"/>
</dbReference>
<organism evidence="2 3">
    <name type="scientific">Sebaldella termitidis (strain ATCC 33386 / NCTC 11300)</name>
    <dbReference type="NCBI Taxonomy" id="526218"/>
    <lineage>
        <taxon>Bacteria</taxon>
        <taxon>Fusobacteriati</taxon>
        <taxon>Fusobacteriota</taxon>
        <taxon>Fusobacteriia</taxon>
        <taxon>Fusobacteriales</taxon>
        <taxon>Leptotrichiaceae</taxon>
        <taxon>Sebaldella</taxon>
    </lineage>
</organism>
<keyword evidence="1" id="KW-1133">Transmembrane helix</keyword>
<dbReference type="AlphaFoldDB" id="D1AL45"/>
<dbReference type="HOGENOM" id="CLU_966094_0_0_0"/>
<evidence type="ECO:0000313" key="3">
    <source>
        <dbReference type="Proteomes" id="UP000000845"/>
    </source>
</evidence>
<feature type="transmembrane region" description="Helical" evidence="1">
    <location>
        <begin position="7"/>
        <end position="27"/>
    </location>
</feature>
<protein>
    <submittedName>
        <fullName evidence="2">Uncharacterized protein</fullName>
    </submittedName>
</protein>
<dbReference type="EMBL" id="CP001739">
    <property type="protein sequence ID" value="ACZ09188.1"/>
    <property type="molecule type" value="Genomic_DNA"/>
</dbReference>
<dbReference type="Proteomes" id="UP000000845">
    <property type="component" value="Chromosome"/>
</dbReference>
<name>D1AL45_SEBTE</name>
<dbReference type="STRING" id="526218.Sterm_2334"/>
<reference evidence="2 3" key="2">
    <citation type="journal article" date="2010" name="Stand. Genomic Sci.">
        <title>Complete genome sequence of Sebaldella termitidis type strain (NCTC 11300).</title>
        <authorList>
            <person name="Harmon-Smith M."/>
            <person name="Celia L."/>
            <person name="Chertkov O."/>
            <person name="Lapidus A."/>
            <person name="Copeland A."/>
            <person name="Glavina Del Rio T."/>
            <person name="Nolan M."/>
            <person name="Lucas S."/>
            <person name="Tice H."/>
            <person name="Cheng J.F."/>
            <person name="Han C."/>
            <person name="Detter J.C."/>
            <person name="Bruce D."/>
            <person name="Goodwin L."/>
            <person name="Pitluck S."/>
            <person name="Pati A."/>
            <person name="Liolios K."/>
            <person name="Ivanova N."/>
            <person name="Mavromatis K."/>
            <person name="Mikhailova N."/>
            <person name="Chen A."/>
            <person name="Palaniappan K."/>
            <person name="Land M."/>
            <person name="Hauser L."/>
            <person name="Chang Y.J."/>
            <person name="Jeffries C.D."/>
            <person name="Brettin T."/>
            <person name="Goker M."/>
            <person name="Beck B."/>
            <person name="Bristow J."/>
            <person name="Eisen J.A."/>
            <person name="Markowitz V."/>
            <person name="Hugenholtz P."/>
            <person name="Kyrpides N.C."/>
            <person name="Klenk H.P."/>
            <person name="Chen F."/>
        </authorList>
    </citation>
    <scope>NUCLEOTIDE SEQUENCE [LARGE SCALE GENOMIC DNA]</scope>
    <source>
        <strain evidence="3">ATCC 33386 / NCTC 11300</strain>
    </source>
</reference>
<dbReference type="KEGG" id="str:Sterm_2334"/>
<accession>D1AL45</accession>
<gene>
    <name evidence="2" type="ordered locus">Sterm_2334</name>
</gene>
<sequence length="288" mass="34129">MKILKRAVIMLLALAIILLGFYISGFMRSGSENKKLRKELTANEKVQEINLDLNRYTDLPEPVRKYFEYTFNGQKSVTVSYVFWKEKGIFKLPVSKNYFAVKSAQTSITTEPKYMWEGLYMHKILKFPILESRDAFSVDKHNMRAKAFGQKTVMSTDYSEEQRKSLYTYLMLRYYGTAVDFPWALLPSKYIKWLPKDEKHAYLEITYGDLKGRYLVTFNEKNQITKMETEDYMLHGNEAILREVGEKSEYKEINGFMVPTHLEYSWYEKNGNLDSNYIFNIENIEYRK</sequence>